<organism evidence="9">
    <name type="scientific">hydrothermal vent metagenome</name>
    <dbReference type="NCBI Taxonomy" id="652676"/>
    <lineage>
        <taxon>unclassified sequences</taxon>
        <taxon>metagenomes</taxon>
        <taxon>ecological metagenomes</taxon>
    </lineage>
</organism>
<evidence type="ECO:0000256" key="5">
    <source>
        <dbReference type="ARBA" id="ARBA00022679"/>
    </source>
</evidence>
<dbReference type="GO" id="GO:0009401">
    <property type="term" value="P:phosphoenolpyruvate-dependent sugar phosphotransferase system"/>
    <property type="evidence" value="ECO:0007669"/>
    <property type="project" value="UniProtKB-KW"/>
</dbReference>
<evidence type="ECO:0000256" key="7">
    <source>
        <dbReference type="ARBA" id="ARBA00022777"/>
    </source>
</evidence>
<dbReference type="PANTHER" id="PTHR33799">
    <property type="entry name" value="PTS PERMEASE-RELATED-RELATED"/>
    <property type="match status" value="1"/>
</dbReference>
<accession>A0A3B1CAI5</accession>
<dbReference type="AlphaFoldDB" id="A0A3B1CAI5"/>
<name>A0A3B1CAI5_9ZZZZ</name>
<evidence type="ECO:0000256" key="1">
    <source>
        <dbReference type="ARBA" id="ARBA00004496"/>
    </source>
</evidence>
<evidence type="ECO:0000313" key="9">
    <source>
        <dbReference type="EMBL" id="VAX15675.1"/>
    </source>
</evidence>
<reference evidence="9" key="1">
    <citation type="submission" date="2018-06" db="EMBL/GenBank/DDBJ databases">
        <authorList>
            <person name="Zhirakovskaya E."/>
        </authorList>
    </citation>
    <scope>NUCLEOTIDE SEQUENCE</scope>
</reference>
<sequence>MNTQEAGRAGYLLIAHGALAYELVNTLEFIAGAKSNVHALAIDHVLDVDKARDSVMEAIDDLMTEHGVIIMTDLFGGAPSNIALSMLDDKNIEIVAGVNLPMMIHAVSLDEDVPLHERAEQLREYGKNNIFVASDVLNKRRNSGETGK</sequence>
<dbReference type="InterPro" id="IPR004701">
    <property type="entry name" value="PTS_EIIA_man-typ"/>
</dbReference>
<dbReference type="Gene3D" id="3.40.50.510">
    <property type="entry name" value="Phosphotransferase system, mannose-type IIA component"/>
    <property type="match status" value="1"/>
</dbReference>
<proteinExistence type="predicted"/>
<keyword evidence="5" id="KW-0808">Transferase</keyword>
<evidence type="ECO:0000256" key="6">
    <source>
        <dbReference type="ARBA" id="ARBA00022683"/>
    </source>
</evidence>
<dbReference type="GO" id="GO:0016020">
    <property type="term" value="C:membrane"/>
    <property type="evidence" value="ECO:0007669"/>
    <property type="project" value="InterPro"/>
</dbReference>
<gene>
    <name evidence="9" type="ORF">MNBD_NITROSPINAE01-92</name>
</gene>
<keyword evidence="7" id="KW-0418">Kinase</keyword>
<dbReference type="Pfam" id="PF03610">
    <property type="entry name" value="EIIA-man"/>
    <property type="match status" value="1"/>
</dbReference>
<dbReference type="EMBL" id="UOGC01000019">
    <property type="protein sequence ID" value="VAX15675.1"/>
    <property type="molecule type" value="Genomic_DNA"/>
</dbReference>
<dbReference type="InterPro" id="IPR036662">
    <property type="entry name" value="PTS_EIIA_man-typ_sf"/>
</dbReference>
<keyword evidence="2" id="KW-0813">Transport</keyword>
<dbReference type="PANTHER" id="PTHR33799:SF1">
    <property type="entry name" value="PTS SYSTEM MANNOSE-SPECIFIC EIIAB COMPONENT-RELATED"/>
    <property type="match status" value="1"/>
</dbReference>
<dbReference type="CDD" id="cd00006">
    <property type="entry name" value="PTS_IIA_man"/>
    <property type="match status" value="1"/>
</dbReference>
<keyword evidence="4" id="KW-0762">Sugar transport</keyword>
<dbReference type="InterPro" id="IPR033887">
    <property type="entry name" value="PTS_IIA_man"/>
</dbReference>
<evidence type="ECO:0000259" key="8">
    <source>
        <dbReference type="PROSITE" id="PS51096"/>
    </source>
</evidence>
<protein>
    <recommendedName>
        <fullName evidence="8">PTS EIIA type-4 domain-containing protein</fullName>
    </recommendedName>
</protein>
<dbReference type="GO" id="GO:0016301">
    <property type="term" value="F:kinase activity"/>
    <property type="evidence" value="ECO:0007669"/>
    <property type="project" value="UniProtKB-KW"/>
</dbReference>
<evidence type="ECO:0000256" key="4">
    <source>
        <dbReference type="ARBA" id="ARBA00022597"/>
    </source>
</evidence>
<keyword evidence="6" id="KW-0598">Phosphotransferase system</keyword>
<dbReference type="GO" id="GO:0005737">
    <property type="term" value="C:cytoplasm"/>
    <property type="evidence" value="ECO:0007669"/>
    <property type="project" value="UniProtKB-SubCell"/>
</dbReference>
<dbReference type="PROSITE" id="PS51096">
    <property type="entry name" value="PTS_EIIA_TYPE_4"/>
    <property type="match status" value="1"/>
</dbReference>
<dbReference type="SUPFAM" id="SSF53062">
    <property type="entry name" value="PTS system fructose IIA component-like"/>
    <property type="match status" value="1"/>
</dbReference>
<keyword evidence="3" id="KW-0963">Cytoplasm</keyword>
<evidence type="ECO:0000256" key="2">
    <source>
        <dbReference type="ARBA" id="ARBA00022448"/>
    </source>
</evidence>
<feature type="domain" description="PTS EIIA type-4" evidence="8">
    <location>
        <begin position="8"/>
        <end position="130"/>
    </location>
</feature>
<evidence type="ECO:0000256" key="3">
    <source>
        <dbReference type="ARBA" id="ARBA00022490"/>
    </source>
</evidence>
<dbReference type="InterPro" id="IPR051471">
    <property type="entry name" value="Bacterial_PTS_sugar_comp"/>
</dbReference>
<comment type="subcellular location">
    <subcellularLocation>
        <location evidence="1">Cytoplasm</location>
    </subcellularLocation>
</comment>